<evidence type="ECO:0000313" key="2">
    <source>
        <dbReference type="EMBL" id="KAG0453186.1"/>
    </source>
</evidence>
<keyword evidence="1" id="KW-1133">Transmembrane helix</keyword>
<protein>
    <submittedName>
        <fullName evidence="2">Uncharacterized protein</fullName>
    </submittedName>
</protein>
<gene>
    <name evidence="2" type="ORF">HPP92_025850</name>
</gene>
<dbReference type="OrthoDB" id="10249888at2759"/>
<proteinExistence type="predicted"/>
<accession>A0A835PG49</accession>
<name>A0A835PG49_VANPL</name>
<keyword evidence="3" id="KW-1185">Reference proteome</keyword>
<reference evidence="2 3" key="1">
    <citation type="journal article" date="2020" name="Nat. Food">
        <title>A phased Vanilla planifolia genome enables genetic improvement of flavour and production.</title>
        <authorList>
            <person name="Hasing T."/>
            <person name="Tang H."/>
            <person name="Brym M."/>
            <person name="Khazi F."/>
            <person name="Huang T."/>
            <person name="Chambers A.H."/>
        </authorList>
    </citation>
    <scope>NUCLEOTIDE SEQUENCE [LARGE SCALE GENOMIC DNA]</scope>
    <source>
        <tissue evidence="2">Leaf</tissue>
    </source>
</reference>
<dbReference type="EMBL" id="JADCNL010000014">
    <property type="protein sequence ID" value="KAG0453186.1"/>
    <property type="molecule type" value="Genomic_DNA"/>
</dbReference>
<keyword evidence="1" id="KW-0472">Membrane</keyword>
<comment type="caution">
    <text evidence="2">The sequence shown here is derived from an EMBL/GenBank/DDBJ whole genome shotgun (WGS) entry which is preliminary data.</text>
</comment>
<organism evidence="2 3">
    <name type="scientific">Vanilla planifolia</name>
    <name type="common">Vanilla</name>
    <dbReference type="NCBI Taxonomy" id="51239"/>
    <lineage>
        <taxon>Eukaryota</taxon>
        <taxon>Viridiplantae</taxon>
        <taxon>Streptophyta</taxon>
        <taxon>Embryophyta</taxon>
        <taxon>Tracheophyta</taxon>
        <taxon>Spermatophyta</taxon>
        <taxon>Magnoliopsida</taxon>
        <taxon>Liliopsida</taxon>
        <taxon>Asparagales</taxon>
        <taxon>Orchidaceae</taxon>
        <taxon>Vanilloideae</taxon>
        <taxon>Vanilleae</taxon>
        <taxon>Vanilla</taxon>
    </lineage>
</organism>
<evidence type="ECO:0000313" key="3">
    <source>
        <dbReference type="Proteomes" id="UP000636800"/>
    </source>
</evidence>
<dbReference type="Proteomes" id="UP000636800">
    <property type="component" value="Unassembled WGS sequence"/>
</dbReference>
<keyword evidence="1" id="KW-0812">Transmembrane</keyword>
<sequence>MPAAVSHSSVLKKEFRKVAKLVINQFKMAEDSLIRCINRLLITISLLALYCLASNFNMHRIKIIKTTYKVASNSFVSCFEETGSCKARCGATNPRGCEVWLEEEKQAGT</sequence>
<evidence type="ECO:0000256" key="1">
    <source>
        <dbReference type="SAM" id="Phobius"/>
    </source>
</evidence>
<dbReference type="AlphaFoldDB" id="A0A835PG49"/>
<feature type="transmembrane region" description="Helical" evidence="1">
    <location>
        <begin position="32"/>
        <end position="53"/>
    </location>
</feature>